<protein>
    <recommendedName>
        <fullName evidence="3">BTB domain-containing protein</fullName>
    </recommendedName>
</protein>
<dbReference type="Pfam" id="PF07707">
    <property type="entry name" value="BACK"/>
    <property type="match status" value="1"/>
</dbReference>
<dbReference type="InterPro" id="IPR017096">
    <property type="entry name" value="BTB-kelch_protein"/>
</dbReference>
<dbReference type="SMART" id="SM00612">
    <property type="entry name" value="Kelch"/>
    <property type="match status" value="5"/>
</dbReference>
<dbReference type="SUPFAM" id="SSF117281">
    <property type="entry name" value="Kelch motif"/>
    <property type="match status" value="1"/>
</dbReference>
<evidence type="ECO:0000259" key="3">
    <source>
        <dbReference type="PROSITE" id="PS50097"/>
    </source>
</evidence>
<dbReference type="Gene3D" id="3.30.710.10">
    <property type="entry name" value="Potassium Channel Kv1.1, Chain A"/>
    <property type="match status" value="1"/>
</dbReference>
<organism evidence="4 5">
    <name type="scientific">Phrynocephalus forsythii</name>
    <dbReference type="NCBI Taxonomy" id="171643"/>
    <lineage>
        <taxon>Eukaryota</taxon>
        <taxon>Metazoa</taxon>
        <taxon>Chordata</taxon>
        <taxon>Craniata</taxon>
        <taxon>Vertebrata</taxon>
        <taxon>Euteleostomi</taxon>
        <taxon>Lepidosauria</taxon>
        <taxon>Squamata</taxon>
        <taxon>Bifurcata</taxon>
        <taxon>Unidentata</taxon>
        <taxon>Episquamata</taxon>
        <taxon>Toxicofera</taxon>
        <taxon>Iguania</taxon>
        <taxon>Acrodonta</taxon>
        <taxon>Agamidae</taxon>
        <taxon>Agaminae</taxon>
        <taxon>Phrynocephalus</taxon>
    </lineage>
</organism>
<dbReference type="InterPro" id="IPR015915">
    <property type="entry name" value="Kelch-typ_b-propeller"/>
</dbReference>
<dbReference type="PIRSF" id="PIRSF037037">
    <property type="entry name" value="Kelch-like_protein_gigaxonin"/>
    <property type="match status" value="1"/>
</dbReference>
<accession>A0A9Q1ASM6</accession>
<dbReference type="PANTHER" id="PTHR45632">
    <property type="entry name" value="LD33804P"/>
    <property type="match status" value="1"/>
</dbReference>
<dbReference type="Pfam" id="PF24681">
    <property type="entry name" value="Kelch_KLHDC2_KLHL20_DRC7"/>
    <property type="match status" value="1"/>
</dbReference>
<dbReference type="SMART" id="SM00225">
    <property type="entry name" value="BTB"/>
    <property type="match status" value="1"/>
</dbReference>
<dbReference type="SMART" id="SM00875">
    <property type="entry name" value="BACK"/>
    <property type="match status" value="1"/>
</dbReference>
<proteinExistence type="predicted"/>
<dbReference type="SUPFAM" id="SSF54695">
    <property type="entry name" value="POZ domain"/>
    <property type="match status" value="1"/>
</dbReference>
<evidence type="ECO:0000256" key="2">
    <source>
        <dbReference type="ARBA" id="ARBA00022737"/>
    </source>
</evidence>
<sequence>MEGRKEESTLGACDAVLEVGGQCFPVNRWALACHSRYFEAMFFGGARESTQQHICIHGLEAEPFRALLEFTRTGLLPLSSLDVAAVLETADFLQLEKAKRRCEAFLERELRVSNCLGLMAYAQHFACRELHSAALQTWQPTSLELSKEALLPLLQSDELFVAQEDTVFHTVTQWVAADPGAREQDFLELAALVRVPFLSLSFLDLLVKRSKQPGQDVPARLAKTLDSCPPPSWRHVADSPCVGRSYDTLYVLAGKHDREQQELFRFLPKSSTWQACAPLKRKNLTQYAVAAVGNFLFVTGGYCREEFFWSTVDGVWIYNSWDNSWLEGPPMKKARHSHCAVGVGFHLYVLGGSTEEGGITPEVERLAPADPAWESTSPLLHAVERAGAISLGSRLYVACGLDENGDVCRAVQRLDVETDIWEVIAFSPRPRYDLGVTALNGALYTVGGGALRFDVDTGEWSPVEEERLGRSFFKGCCTANGRIYLLAQRQGNAALPNLVLLDPYLDLCQELDPHIPCPQPIHATVTIRRFDTWV</sequence>
<evidence type="ECO:0000256" key="1">
    <source>
        <dbReference type="ARBA" id="ARBA00022441"/>
    </source>
</evidence>
<dbReference type="Gene3D" id="2.120.10.80">
    <property type="entry name" value="Kelch-type beta propeller"/>
    <property type="match status" value="1"/>
</dbReference>
<reference evidence="4" key="1">
    <citation type="journal article" date="2023" name="DNA Res.">
        <title>Chromosome-level genome assembly of Phrynocephalus forsythii using third-generation DNA sequencing and Hi-C analysis.</title>
        <authorList>
            <person name="Qi Y."/>
            <person name="Zhao W."/>
            <person name="Zhao Y."/>
            <person name="Niu C."/>
            <person name="Cao S."/>
            <person name="Zhang Y."/>
        </authorList>
    </citation>
    <scope>NUCLEOTIDE SEQUENCE</scope>
    <source>
        <tissue evidence="4">Muscle</tissue>
    </source>
</reference>
<feature type="domain" description="BTB" evidence="3">
    <location>
        <begin position="13"/>
        <end position="80"/>
    </location>
</feature>
<dbReference type="InterPro" id="IPR000210">
    <property type="entry name" value="BTB/POZ_dom"/>
</dbReference>
<evidence type="ECO:0000313" key="5">
    <source>
        <dbReference type="Proteomes" id="UP001142489"/>
    </source>
</evidence>
<dbReference type="OrthoDB" id="10027872at2759"/>
<dbReference type="Proteomes" id="UP001142489">
    <property type="component" value="Unassembled WGS sequence"/>
</dbReference>
<dbReference type="InterPro" id="IPR011333">
    <property type="entry name" value="SKP1/BTB/POZ_sf"/>
</dbReference>
<dbReference type="Pfam" id="PF00651">
    <property type="entry name" value="BTB"/>
    <property type="match status" value="1"/>
</dbReference>
<dbReference type="AlphaFoldDB" id="A0A9Q1ASM6"/>
<dbReference type="InterPro" id="IPR006652">
    <property type="entry name" value="Kelch_1"/>
</dbReference>
<name>A0A9Q1ASM6_9SAUR</name>
<keyword evidence="5" id="KW-1185">Reference proteome</keyword>
<gene>
    <name evidence="4" type="ORF">JRQ81_008649</name>
</gene>
<dbReference type="PROSITE" id="PS50097">
    <property type="entry name" value="BTB"/>
    <property type="match status" value="1"/>
</dbReference>
<dbReference type="EMBL" id="JAPFRF010000018">
    <property type="protein sequence ID" value="KAJ7308136.1"/>
    <property type="molecule type" value="Genomic_DNA"/>
</dbReference>
<evidence type="ECO:0000313" key="4">
    <source>
        <dbReference type="EMBL" id="KAJ7308136.1"/>
    </source>
</evidence>
<dbReference type="PANTHER" id="PTHR45632:SF3">
    <property type="entry name" value="KELCH-LIKE PROTEIN 32"/>
    <property type="match status" value="1"/>
</dbReference>
<dbReference type="InterPro" id="IPR011705">
    <property type="entry name" value="BACK"/>
</dbReference>
<keyword evidence="2" id="KW-0677">Repeat</keyword>
<comment type="caution">
    <text evidence="4">The sequence shown here is derived from an EMBL/GenBank/DDBJ whole genome shotgun (WGS) entry which is preliminary data.</text>
</comment>
<keyword evidence="1" id="KW-0880">Kelch repeat</keyword>
<dbReference type="Gene3D" id="1.25.40.420">
    <property type="match status" value="1"/>
</dbReference>